<reference evidence="1 2" key="1">
    <citation type="submission" date="2024-04" db="EMBL/GenBank/DDBJ databases">
        <title>Novel genus in family Flammeovirgaceae.</title>
        <authorList>
            <person name="Nguyen T.H."/>
            <person name="Vuong T.Q."/>
            <person name="Le H."/>
            <person name="Kim S.-G."/>
        </authorList>
    </citation>
    <scope>NUCLEOTIDE SEQUENCE [LARGE SCALE GENOMIC DNA]</scope>
    <source>
        <strain evidence="1 2">JCM 23209</strain>
    </source>
</reference>
<protein>
    <submittedName>
        <fullName evidence="1">DUF4835 family protein</fullName>
    </submittedName>
</protein>
<organism evidence="1 2">
    <name type="scientific">Rapidithrix thailandica</name>
    <dbReference type="NCBI Taxonomy" id="413964"/>
    <lineage>
        <taxon>Bacteria</taxon>
        <taxon>Pseudomonadati</taxon>
        <taxon>Bacteroidota</taxon>
        <taxon>Cytophagia</taxon>
        <taxon>Cytophagales</taxon>
        <taxon>Flammeovirgaceae</taxon>
        <taxon>Rapidithrix</taxon>
    </lineage>
</organism>
<dbReference type="RefSeq" id="WP_346821724.1">
    <property type="nucleotide sequence ID" value="NZ_JBDKWZ010000007.1"/>
</dbReference>
<accession>A0AAW9S199</accession>
<dbReference type="Pfam" id="PF16119">
    <property type="entry name" value="DUF4835"/>
    <property type="match status" value="1"/>
</dbReference>
<dbReference type="Proteomes" id="UP001403385">
    <property type="component" value="Unassembled WGS sequence"/>
</dbReference>
<dbReference type="EMBL" id="JBDKWZ010000007">
    <property type="protein sequence ID" value="MEN7548950.1"/>
    <property type="molecule type" value="Genomic_DNA"/>
</dbReference>
<gene>
    <name evidence="1" type="ORF">AAG747_13590</name>
</gene>
<evidence type="ECO:0000313" key="1">
    <source>
        <dbReference type="EMBL" id="MEN7548950.1"/>
    </source>
</evidence>
<dbReference type="InterPro" id="IPR032274">
    <property type="entry name" value="DUF4835"/>
</dbReference>
<name>A0AAW9S199_9BACT</name>
<evidence type="ECO:0000313" key="2">
    <source>
        <dbReference type="Proteomes" id="UP001403385"/>
    </source>
</evidence>
<proteinExistence type="predicted"/>
<keyword evidence="2" id="KW-1185">Reference proteome</keyword>
<sequence>MGKLLKLALLLPIVWGGILGGELTAQELDCEVIINSESVQTQERKIFETMQQAIGQFMNTTQWTDDQFQEHEKIKCTLLITLGNNSTIQNYTANVQVQSMRPVYGTDYESPVCMFFDEKWQFQYNESDPLIFTENSYSTELTSLLAYYAYVIIGMDYDTFSPKGGDKYYNKALNILTNAQQSGGAGWSIIGDKRNRGWIVENLLNPQFEPFRVALYDYHRQAMDGFEKDANNSREVVFACLEKVQEVYEVQPQNINTLAFFDAKGAELLNIFSRGEVEVRQNAVNLLTQLNPRDANRYKKLLK</sequence>
<dbReference type="AlphaFoldDB" id="A0AAW9S199"/>
<comment type="caution">
    <text evidence="1">The sequence shown here is derived from an EMBL/GenBank/DDBJ whole genome shotgun (WGS) entry which is preliminary data.</text>
</comment>